<accession>A0A0X8JN27</accession>
<dbReference type="GO" id="GO:0005525">
    <property type="term" value="F:GTP binding"/>
    <property type="evidence" value="ECO:0007669"/>
    <property type="project" value="UniProtKB-KW"/>
</dbReference>
<feature type="domain" description="Tr-type G" evidence="9">
    <location>
        <begin position="1"/>
        <end position="170"/>
    </location>
</feature>
<dbReference type="SUPFAM" id="SSF52540">
    <property type="entry name" value="P-loop containing nucleoside triphosphate hydrolases"/>
    <property type="match status" value="1"/>
</dbReference>
<keyword evidence="10" id="KW-0251">Elongation factor</keyword>
<dbReference type="PROSITE" id="PS00301">
    <property type="entry name" value="G_TR_1"/>
    <property type="match status" value="1"/>
</dbReference>
<keyword evidence="6" id="KW-0342">GTP-binding</keyword>
<dbReference type="EMBL" id="CP014230">
    <property type="protein sequence ID" value="AMD91780.1"/>
    <property type="molecule type" value="Genomic_DNA"/>
</dbReference>
<evidence type="ECO:0000256" key="6">
    <source>
        <dbReference type="ARBA" id="ARBA00023134"/>
    </source>
</evidence>
<proteinExistence type="predicted"/>
<keyword evidence="3" id="KW-0963">Cytoplasm</keyword>
<keyword evidence="11" id="KW-1185">Reference proteome</keyword>
<dbReference type="InterPro" id="IPR004535">
    <property type="entry name" value="Transl_elong_SelB"/>
</dbReference>
<evidence type="ECO:0000259" key="9">
    <source>
        <dbReference type="PROSITE" id="PS51722"/>
    </source>
</evidence>
<dbReference type="CDD" id="cd04171">
    <property type="entry name" value="SelB"/>
    <property type="match status" value="1"/>
</dbReference>
<evidence type="ECO:0000256" key="1">
    <source>
        <dbReference type="ARBA" id="ARBA00004496"/>
    </source>
</evidence>
<dbReference type="Gene3D" id="3.40.50.300">
    <property type="entry name" value="P-loop containing nucleotide triphosphate hydrolases"/>
    <property type="match status" value="1"/>
</dbReference>
<dbReference type="InterPro" id="IPR036388">
    <property type="entry name" value="WH-like_DNA-bd_sf"/>
</dbReference>
<dbReference type="InterPro" id="IPR057335">
    <property type="entry name" value="Beta-barrel_SelB"/>
</dbReference>
<dbReference type="RefSeq" id="WP_066601911.1">
    <property type="nucleotide sequence ID" value="NZ_CP014230.1"/>
</dbReference>
<dbReference type="SUPFAM" id="SSF50465">
    <property type="entry name" value="EF-Tu/eEF-1alpha/eIF2-gamma C-terminal domain"/>
    <property type="match status" value="1"/>
</dbReference>
<dbReference type="GO" id="GO:0003746">
    <property type="term" value="F:translation elongation factor activity"/>
    <property type="evidence" value="ECO:0007669"/>
    <property type="project" value="UniProtKB-KW"/>
</dbReference>
<dbReference type="InterPro" id="IPR004161">
    <property type="entry name" value="EFTu-like_2"/>
</dbReference>
<dbReference type="InterPro" id="IPR015190">
    <property type="entry name" value="Elong_fac_SelB-wing-hlx_typ-2"/>
</dbReference>
<keyword evidence="5" id="KW-0648">Protein biosynthesis</keyword>
<dbReference type="KEGG" id="doa:AXF15_00700"/>
<dbReference type="Pfam" id="PF09106">
    <property type="entry name" value="WHD_2nd_SelB"/>
    <property type="match status" value="1"/>
</dbReference>
<dbReference type="GO" id="GO:0003723">
    <property type="term" value="F:RNA binding"/>
    <property type="evidence" value="ECO:0007669"/>
    <property type="project" value="InterPro"/>
</dbReference>
<dbReference type="Pfam" id="PF25461">
    <property type="entry name" value="Beta-barrel_SelB"/>
    <property type="match status" value="1"/>
</dbReference>
<dbReference type="InterPro" id="IPR036390">
    <property type="entry name" value="WH_DNA-bd_sf"/>
</dbReference>
<dbReference type="Pfam" id="PF00009">
    <property type="entry name" value="GTP_EFTU"/>
    <property type="match status" value="1"/>
</dbReference>
<dbReference type="InterPro" id="IPR009001">
    <property type="entry name" value="Transl_elong_EF1A/Init_IF2_C"/>
</dbReference>
<dbReference type="InterPro" id="IPR050055">
    <property type="entry name" value="EF-Tu_GTPase"/>
</dbReference>
<protein>
    <recommendedName>
        <fullName evidence="2">Selenocysteine-specific elongation factor</fullName>
    </recommendedName>
    <alternativeName>
        <fullName evidence="8">SelB translation factor</fullName>
    </alternativeName>
</protein>
<evidence type="ECO:0000256" key="8">
    <source>
        <dbReference type="ARBA" id="ARBA00031615"/>
    </source>
</evidence>
<dbReference type="PANTHER" id="PTHR43721">
    <property type="entry name" value="ELONGATION FACTOR TU-RELATED"/>
    <property type="match status" value="1"/>
</dbReference>
<sequence length="634" mass="69854">MPVIMGTAGHIDHGKTSLVKALTGINCDRLAEEQKRGITIELGFAYLDLGGEERLGVIDVPGHERFVKNMVAGAAGIDFVLLVIAADEGVMPQTREHLEICSLLGIRTGLVALTKTDMVEEDWLELVREEVSAYLSGSFLDGAPVVPVSAHTGTGLDELRARILEVSRPFAPDRRSDLFRLPMDRIFTMKGHGTVVTGTSISGTLRVGEDVRVYPAGRDSRVRGLQVHGAATGAARAGERTAVNLHGLEVADLERGDVLAHPGTLFPAFVWDVELTCLASAPQALKHRTEVHFHHGSREILARLFFPDRDRLEPGQTAICQVRFSRPMPAVFGDRCIVRSFSPLMTVAGGRVINPLGRKIRRHSGDLERLAALGGMTGEELLLAQLLLSGRGGLTLAELRVMTDMDSKTLDKTLQTLGGRQRAFQFDRESSRFVSAEVLEVLNAECLEFLTGYHRREPMRQGISRAELASSFGRAMHPRLLHFLVERLVRAGRVVLEGDILRLPEHSVSLAADQSGLRALMEKTFLEAGLTPPTVKAFLEENGLVQKDAAPMFRLLQEEGVLVKVSEEFYYARVAMDGLIGKVRDFFAVNNELGPQDFRDLTGLSRKFAIPVLEYLDKEKITIRVGDKRQLRGR</sequence>
<dbReference type="STRING" id="888061.AXF15_00700"/>
<evidence type="ECO:0000256" key="2">
    <source>
        <dbReference type="ARBA" id="ARBA00015953"/>
    </source>
</evidence>
<evidence type="ECO:0000313" key="10">
    <source>
        <dbReference type="EMBL" id="AMD91780.1"/>
    </source>
</evidence>
<dbReference type="SUPFAM" id="SSF46785">
    <property type="entry name" value="Winged helix' DNA-binding domain"/>
    <property type="match status" value="3"/>
</dbReference>
<dbReference type="FunFam" id="3.40.50.300:FF:001064">
    <property type="entry name" value="Selenocysteine-specific translation elongation factor"/>
    <property type="match status" value="1"/>
</dbReference>
<dbReference type="InterPro" id="IPR000795">
    <property type="entry name" value="T_Tr_GTP-bd_dom"/>
</dbReference>
<keyword evidence="4" id="KW-0547">Nucleotide-binding</keyword>
<reference evidence="11" key="1">
    <citation type="submission" date="2016-02" db="EMBL/GenBank/DDBJ databases">
        <authorList>
            <person name="Holder M.E."/>
            <person name="Ajami N.J."/>
            <person name="Petrosino J.F."/>
        </authorList>
    </citation>
    <scope>NUCLEOTIDE SEQUENCE [LARGE SCALE GENOMIC DNA]</scope>
    <source>
        <strain evidence="11">DSM 12838</strain>
    </source>
</reference>
<dbReference type="InterPro" id="IPR015191">
    <property type="entry name" value="SelB_WHD4"/>
</dbReference>
<dbReference type="PROSITE" id="PS51722">
    <property type="entry name" value="G_TR_2"/>
    <property type="match status" value="1"/>
</dbReference>
<gene>
    <name evidence="10" type="ORF">AXF15_00700</name>
</gene>
<dbReference type="Pfam" id="PF03144">
    <property type="entry name" value="GTP_EFTU_D2"/>
    <property type="match status" value="1"/>
</dbReference>
<dbReference type="InterPro" id="IPR005225">
    <property type="entry name" value="Small_GTP-bd"/>
</dbReference>
<evidence type="ECO:0000256" key="5">
    <source>
        <dbReference type="ARBA" id="ARBA00022917"/>
    </source>
</evidence>
<evidence type="ECO:0000256" key="4">
    <source>
        <dbReference type="ARBA" id="ARBA00022741"/>
    </source>
</evidence>
<dbReference type="Gene3D" id="2.40.30.10">
    <property type="entry name" value="Translation factors"/>
    <property type="match status" value="1"/>
</dbReference>
<dbReference type="CDD" id="cd15491">
    <property type="entry name" value="selB_III"/>
    <property type="match status" value="1"/>
</dbReference>
<dbReference type="PANTHER" id="PTHR43721:SF22">
    <property type="entry name" value="ELONGATION FACTOR TU, MITOCHONDRIAL"/>
    <property type="match status" value="1"/>
</dbReference>
<comment type="subcellular location">
    <subcellularLocation>
        <location evidence="1">Cytoplasm</location>
    </subcellularLocation>
</comment>
<dbReference type="Proteomes" id="UP000063964">
    <property type="component" value="Chromosome"/>
</dbReference>
<evidence type="ECO:0000313" key="11">
    <source>
        <dbReference type="Proteomes" id="UP000063964"/>
    </source>
</evidence>
<dbReference type="GO" id="GO:0003924">
    <property type="term" value="F:GTPase activity"/>
    <property type="evidence" value="ECO:0007669"/>
    <property type="project" value="InterPro"/>
</dbReference>
<dbReference type="GO" id="GO:0005737">
    <property type="term" value="C:cytoplasm"/>
    <property type="evidence" value="ECO:0007669"/>
    <property type="project" value="UniProtKB-SubCell"/>
</dbReference>
<evidence type="ECO:0000256" key="7">
    <source>
        <dbReference type="ARBA" id="ARBA00025526"/>
    </source>
</evidence>
<dbReference type="NCBIfam" id="TIGR00475">
    <property type="entry name" value="selB"/>
    <property type="match status" value="1"/>
</dbReference>
<dbReference type="GO" id="GO:0001514">
    <property type="term" value="P:selenocysteine incorporation"/>
    <property type="evidence" value="ECO:0007669"/>
    <property type="project" value="InterPro"/>
</dbReference>
<dbReference type="SUPFAM" id="SSF50447">
    <property type="entry name" value="Translation proteins"/>
    <property type="match status" value="1"/>
</dbReference>
<name>A0A0X8JN27_9BACT</name>
<evidence type="ECO:0000256" key="3">
    <source>
        <dbReference type="ARBA" id="ARBA00022490"/>
    </source>
</evidence>
<comment type="function">
    <text evidence="7">Translation factor necessary for the incorporation of selenocysteine into proteins. It probably replaces EF-Tu for the insertion of selenocysteine directed by the UGA codon. SelB binds GTP and GDP.</text>
</comment>
<dbReference type="Gene3D" id="1.10.10.2770">
    <property type="match status" value="1"/>
</dbReference>
<dbReference type="Pfam" id="PF09107">
    <property type="entry name" value="WHD_3rd_SelB"/>
    <property type="match status" value="1"/>
</dbReference>
<dbReference type="InterPro" id="IPR009000">
    <property type="entry name" value="Transl_B-barrel_sf"/>
</dbReference>
<dbReference type="AlphaFoldDB" id="A0A0X8JN27"/>
<dbReference type="Gene3D" id="1.10.10.10">
    <property type="entry name" value="Winged helix-like DNA-binding domain superfamily/Winged helix DNA-binding domain"/>
    <property type="match status" value="1"/>
</dbReference>
<dbReference type="NCBIfam" id="TIGR00231">
    <property type="entry name" value="small_GTP"/>
    <property type="match status" value="1"/>
</dbReference>
<dbReference type="CDD" id="cd03696">
    <property type="entry name" value="SelB_II"/>
    <property type="match status" value="1"/>
</dbReference>
<dbReference type="OrthoDB" id="9803139at2"/>
<organism evidence="10 11">
    <name type="scientific">Desulfomicrobium orale DSM 12838</name>
    <dbReference type="NCBI Taxonomy" id="888061"/>
    <lineage>
        <taxon>Bacteria</taxon>
        <taxon>Pseudomonadati</taxon>
        <taxon>Thermodesulfobacteriota</taxon>
        <taxon>Desulfovibrionia</taxon>
        <taxon>Desulfovibrionales</taxon>
        <taxon>Desulfomicrobiaceae</taxon>
        <taxon>Desulfomicrobium</taxon>
    </lineage>
</organism>
<dbReference type="InterPro" id="IPR027417">
    <property type="entry name" value="P-loop_NTPase"/>
</dbReference>
<dbReference type="PRINTS" id="PR00315">
    <property type="entry name" value="ELONGATNFCT"/>
</dbReference>
<dbReference type="InterPro" id="IPR031157">
    <property type="entry name" value="G_TR_CS"/>
</dbReference>